<dbReference type="PANTHER" id="PTHR47338">
    <property type="entry name" value="ZN(II)2CYS6 TRANSCRIPTION FACTOR (EUROFUNG)-RELATED"/>
    <property type="match status" value="1"/>
</dbReference>
<dbReference type="Proteomes" id="UP000028524">
    <property type="component" value="Unassembled WGS sequence"/>
</dbReference>
<dbReference type="PROSITE" id="PS00463">
    <property type="entry name" value="ZN2_CY6_FUNGAL_1"/>
    <property type="match status" value="1"/>
</dbReference>
<protein>
    <recommendedName>
        <fullName evidence="7">Zn(2)-C6 fungal-type domain-containing protein</fullName>
    </recommendedName>
</protein>
<dbReference type="CDD" id="cd00067">
    <property type="entry name" value="GAL4"/>
    <property type="match status" value="1"/>
</dbReference>
<dbReference type="InterPro" id="IPR007219">
    <property type="entry name" value="XnlR_reg_dom"/>
</dbReference>
<reference evidence="8 9" key="1">
    <citation type="journal article" date="2014" name="BMC Genomics">
        <title>Comparative genome sequencing reveals chemotype-specific gene clusters in the toxigenic black mold Stachybotrys.</title>
        <authorList>
            <person name="Semeiks J."/>
            <person name="Borek D."/>
            <person name="Otwinowski Z."/>
            <person name="Grishin N.V."/>
        </authorList>
    </citation>
    <scope>NUCLEOTIDE SEQUENCE [LARGE SCALE GENOMIC DNA]</scope>
    <source>
        <strain evidence="8 9">IBT 40285</strain>
    </source>
</reference>
<dbReference type="GO" id="GO:0006351">
    <property type="term" value="P:DNA-templated transcription"/>
    <property type="evidence" value="ECO:0007669"/>
    <property type="project" value="InterPro"/>
</dbReference>
<keyword evidence="9" id="KW-1185">Reference proteome</keyword>
<gene>
    <name evidence="8" type="ORF">S40285_00214</name>
</gene>
<dbReference type="SMART" id="SM00066">
    <property type="entry name" value="GAL4"/>
    <property type="match status" value="1"/>
</dbReference>
<keyword evidence="4" id="KW-0804">Transcription</keyword>
<dbReference type="Gene3D" id="4.10.240.10">
    <property type="entry name" value="Zn(2)-C6 fungal-type DNA-binding domain"/>
    <property type="match status" value="1"/>
</dbReference>
<feature type="domain" description="Zn(2)-C6 fungal-type" evidence="7">
    <location>
        <begin position="27"/>
        <end position="57"/>
    </location>
</feature>
<evidence type="ECO:0000256" key="6">
    <source>
        <dbReference type="SAM" id="MobiDB-lite"/>
    </source>
</evidence>
<name>A0A084QTZ3_STAC4</name>
<evidence type="ECO:0000256" key="2">
    <source>
        <dbReference type="ARBA" id="ARBA00022723"/>
    </source>
</evidence>
<dbReference type="OMA" id="TRAAMSC"/>
<dbReference type="GO" id="GO:0005634">
    <property type="term" value="C:nucleus"/>
    <property type="evidence" value="ECO:0007669"/>
    <property type="project" value="UniProtKB-SubCell"/>
</dbReference>
<dbReference type="Pfam" id="PF00172">
    <property type="entry name" value="Zn_clus"/>
    <property type="match status" value="1"/>
</dbReference>
<sequence length="892" mass="97936">MAATSGETGTAPASLFGSAPQPMEPLACVTCRGRKLKCDRTKPACARCIKFDVRCVYPESRRKPAAKRRNVKELEARLAQVEDFLKEVNKPADGQGRPSSSEDLGDRISAEADIDIDFNLDVDVDVDAEVDASENVLSYDFNFDDTPPIQQEAGQGHAPQQVPSSSGFGLLESPNLDFGDGALISMGLSEHLPPMQMMLELLVYLLSSIRNPWAYSSATRNSAFFRLHYHYNPVIHPDRYLRAFYGAPMSKPPMCLQYAVWALGSLGSDKYAQYSDVLYKRARQYADADEMRASSKTQSLGSGEHTVTVSHAQSWVLIATYEAKHMLFTRAAVSTSRAIKLIHIMGLHRVDADASHLPMVLPPAENWAALEERRRVFWGAFVIDSHAAIATGCPCLIYLHDVTTRLPASDEAFKSGTEEKTAWVEDVFNGAPYSGFASTIAICHIFKLIVAHVHRLKNDGQGNDLANGSFWTNHRDLDNKLSSLFMFLPDKFCLPQNARDPTAVNMNLSLHAGVICLHHAAIEMVCKYRLPESLRKACMVRLKTAAEGIAGIIRMTCYDHPAFTSPLGGITLYVATTVYTYSAKSDPTSGLSSVDHSNLDVILRAAETTAWTVPITQRFLRQVCRDIERNNLTSMMKFPVLTKFQESCNQEDDYIPVIARSQVVKFSREPGVFFQALRGEKTVHSENADAEARPVNNEPSALGPPFSYSETVSMTCYQGLVGAASRNLKADLTTEATDYLGTWGTSGVGRAPDKTPPPLASGIEPSRNKHTEAHSYVKRWIPRPTGTNGQVPPFGDALPDRTNSSASTPQNRGARTETQPTSSHTSPTTGQGNEADDGRDDFCTFPGHSNIPMWQATGADFELQAEGAGVYAMPGDGTDPWDMLGMHNQFLN</sequence>
<dbReference type="OrthoDB" id="4456959at2759"/>
<evidence type="ECO:0000313" key="8">
    <source>
        <dbReference type="EMBL" id="KFA67428.1"/>
    </source>
</evidence>
<accession>A0A084QTZ3</accession>
<feature type="compositionally biased region" description="Basic and acidic residues" evidence="6">
    <location>
        <begin position="766"/>
        <end position="775"/>
    </location>
</feature>
<evidence type="ECO:0000259" key="7">
    <source>
        <dbReference type="PROSITE" id="PS50048"/>
    </source>
</evidence>
<dbReference type="PROSITE" id="PS50048">
    <property type="entry name" value="ZN2_CY6_FUNGAL_2"/>
    <property type="match status" value="1"/>
</dbReference>
<dbReference type="SUPFAM" id="SSF57701">
    <property type="entry name" value="Zn2/Cys6 DNA-binding domain"/>
    <property type="match status" value="1"/>
</dbReference>
<keyword evidence="2" id="KW-0479">Metal-binding</keyword>
<dbReference type="CDD" id="cd12148">
    <property type="entry name" value="fungal_TF_MHR"/>
    <property type="match status" value="1"/>
</dbReference>
<comment type="subcellular location">
    <subcellularLocation>
        <location evidence="1">Nucleus</location>
    </subcellularLocation>
</comment>
<keyword evidence="3" id="KW-0805">Transcription regulation</keyword>
<evidence type="ECO:0000256" key="5">
    <source>
        <dbReference type="ARBA" id="ARBA00023242"/>
    </source>
</evidence>
<keyword evidence="5" id="KW-0539">Nucleus</keyword>
<feature type="compositionally biased region" description="Polar residues" evidence="6">
    <location>
        <begin position="801"/>
        <end position="813"/>
    </location>
</feature>
<dbReference type="EMBL" id="KL660192">
    <property type="protein sequence ID" value="KFA67428.1"/>
    <property type="molecule type" value="Genomic_DNA"/>
</dbReference>
<dbReference type="InParanoid" id="A0A084QTZ3"/>
<organism evidence="8 9">
    <name type="scientific">Stachybotrys chlorohalonatus (strain IBT 40285)</name>
    <dbReference type="NCBI Taxonomy" id="1283841"/>
    <lineage>
        <taxon>Eukaryota</taxon>
        <taxon>Fungi</taxon>
        <taxon>Dikarya</taxon>
        <taxon>Ascomycota</taxon>
        <taxon>Pezizomycotina</taxon>
        <taxon>Sordariomycetes</taxon>
        <taxon>Hypocreomycetidae</taxon>
        <taxon>Hypocreales</taxon>
        <taxon>Stachybotryaceae</taxon>
        <taxon>Stachybotrys</taxon>
    </lineage>
</organism>
<dbReference type="InterPro" id="IPR050815">
    <property type="entry name" value="TF_fung"/>
</dbReference>
<dbReference type="GO" id="GO:0003677">
    <property type="term" value="F:DNA binding"/>
    <property type="evidence" value="ECO:0007669"/>
    <property type="project" value="InterPro"/>
</dbReference>
<dbReference type="InterPro" id="IPR001138">
    <property type="entry name" value="Zn2Cys6_DnaBD"/>
</dbReference>
<dbReference type="AlphaFoldDB" id="A0A084QTZ3"/>
<dbReference type="GO" id="GO:0000981">
    <property type="term" value="F:DNA-binding transcription factor activity, RNA polymerase II-specific"/>
    <property type="evidence" value="ECO:0007669"/>
    <property type="project" value="InterPro"/>
</dbReference>
<evidence type="ECO:0000256" key="1">
    <source>
        <dbReference type="ARBA" id="ARBA00004123"/>
    </source>
</evidence>
<dbReference type="SMART" id="SM00906">
    <property type="entry name" value="Fungal_trans"/>
    <property type="match status" value="1"/>
</dbReference>
<dbReference type="GO" id="GO:0008270">
    <property type="term" value="F:zinc ion binding"/>
    <property type="evidence" value="ECO:0007669"/>
    <property type="project" value="InterPro"/>
</dbReference>
<dbReference type="PANTHER" id="PTHR47338:SF10">
    <property type="entry name" value="TRANSCRIPTION FACTOR DOMAIN-CONTAINING PROTEIN-RELATED"/>
    <property type="match status" value="1"/>
</dbReference>
<evidence type="ECO:0000256" key="3">
    <source>
        <dbReference type="ARBA" id="ARBA00023015"/>
    </source>
</evidence>
<evidence type="ECO:0000256" key="4">
    <source>
        <dbReference type="ARBA" id="ARBA00023163"/>
    </source>
</evidence>
<evidence type="ECO:0000313" key="9">
    <source>
        <dbReference type="Proteomes" id="UP000028524"/>
    </source>
</evidence>
<dbReference type="InterPro" id="IPR036864">
    <property type="entry name" value="Zn2-C6_fun-type_DNA-bd_sf"/>
</dbReference>
<dbReference type="HOGENOM" id="CLU_011017_1_1_1"/>
<dbReference type="Pfam" id="PF04082">
    <property type="entry name" value="Fungal_trans"/>
    <property type="match status" value="1"/>
</dbReference>
<proteinExistence type="predicted"/>
<feature type="region of interest" description="Disordered" evidence="6">
    <location>
        <begin position="743"/>
        <end position="848"/>
    </location>
</feature>
<feature type="compositionally biased region" description="Low complexity" evidence="6">
    <location>
        <begin position="816"/>
        <end position="832"/>
    </location>
</feature>
<dbReference type="STRING" id="1283841.A0A084QTZ3"/>